<accession>A0A1Y5FCN3</accession>
<name>A0A1Y5FCN3_9BACT</name>
<reference evidence="3" key="1">
    <citation type="journal article" date="2017" name="Proc. Natl. Acad. Sci. U.S.A.">
        <title>Simulation of Deepwater Horizon oil plume reveals substrate specialization within a complex community of hydrocarbon-degraders.</title>
        <authorList>
            <person name="Hu P."/>
            <person name="Dubinsky E.A."/>
            <person name="Probst A.J."/>
            <person name="Wang J."/>
            <person name="Sieber C.M.K."/>
            <person name="Tom L.M."/>
            <person name="Gardinali P."/>
            <person name="Banfield J.F."/>
            <person name="Atlas R.M."/>
            <person name="Andersen G.L."/>
        </authorList>
    </citation>
    <scope>NUCLEOTIDE SEQUENCE [LARGE SCALE GENOMIC DNA]</scope>
</reference>
<evidence type="ECO:0000313" key="3">
    <source>
        <dbReference type="Proteomes" id="UP000196531"/>
    </source>
</evidence>
<comment type="caution">
    <text evidence="2">The sequence shown here is derived from an EMBL/GenBank/DDBJ whole genome shotgun (WGS) entry which is preliminary data.</text>
</comment>
<proteinExistence type="predicted"/>
<dbReference type="EMBL" id="MAAO01000002">
    <property type="protein sequence ID" value="OUR99849.1"/>
    <property type="molecule type" value="Genomic_DNA"/>
</dbReference>
<dbReference type="Proteomes" id="UP000196531">
    <property type="component" value="Unassembled WGS sequence"/>
</dbReference>
<gene>
    <name evidence="2" type="ORF">A9Q84_02130</name>
</gene>
<evidence type="ECO:0000256" key="1">
    <source>
        <dbReference type="SAM" id="Phobius"/>
    </source>
</evidence>
<keyword evidence="1" id="KW-0472">Membrane</keyword>
<keyword evidence="1" id="KW-1133">Transmembrane helix</keyword>
<sequence length="218" mass="25137">MDNQTQKNAKTLLRILTEDKFKRQRAPYVIAFGALVLGTITYLFFSSSYDNKESYYISRESKLSIKDIDQAQKEGINLEALGDDKRHIVYHLAKSQYNLTILKYLKDTGIDLLLLDQEGKNTLERIILSLKLSEFNLENHYYGNISVLLSLGMKVSDDTIKEISKLCQNGALDTCLKMAFYFKAIDRKEHAKSYAKRSCYSSKDYYICKIASNYILKD</sequence>
<evidence type="ECO:0000313" key="2">
    <source>
        <dbReference type="EMBL" id="OUR99849.1"/>
    </source>
</evidence>
<organism evidence="2 3">
    <name type="scientific">Halobacteriovorax marinus</name>
    <dbReference type="NCBI Taxonomy" id="97084"/>
    <lineage>
        <taxon>Bacteria</taxon>
        <taxon>Pseudomonadati</taxon>
        <taxon>Bdellovibrionota</taxon>
        <taxon>Bacteriovoracia</taxon>
        <taxon>Bacteriovoracales</taxon>
        <taxon>Halobacteriovoraceae</taxon>
        <taxon>Halobacteriovorax</taxon>
    </lineage>
</organism>
<feature type="transmembrane region" description="Helical" evidence="1">
    <location>
        <begin position="26"/>
        <end position="45"/>
    </location>
</feature>
<dbReference type="AlphaFoldDB" id="A0A1Y5FCN3"/>
<keyword evidence="1" id="KW-0812">Transmembrane</keyword>
<protein>
    <submittedName>
        <fullName evidence="2">Uncharacterized protein</fullName>
    </submittedName>
</protein>